<keyword evidence="1" id="KW-0812">Transmembrane</keyword>
<evidence type="ECO:0000313" key="3">
    <source>
        <dbReference type="EMBL" id="MBT2160834.1"/>
    </source>
</evidence>
<dbReference type="InterPro" id="IPR022742">
    <property type="entry name" value="Hydrolase_4"/>
</dbReference>
<evidence type="ECO:0000313" key="4">
    <source>
        <dbReference type="Proteomes" id="UP000740413"/>
    </source>
</evidence>
<dbReference type="RefSeq" id="WP_214611037.1">
    <property type="nucleotide sequence ID" value="NZ_JACATN010000002.1"/>
</dbReference>
<dbReference type="SUPFAM" id="SSF53474">
    <property type="entry name" value="alpha/beta-Hydrolases"/>
    <property type="match status" value="1"/>
</dbReference>
<accession>A0ABS5WBQ4</accession>
<dbReference type="PANTHER" id="PTHR11614">
    <property type="entry name" value="PHOSPHOLIPASE-RELATED"/>
    <property type="match status" value="1"/>
</dbReference>
<evidence type="ECO:0000256" key="1">
    <source>
        <dbReference type="SAM" id="Phobius"/>
    </source>
</evidence>
<dbReference type="InterPro" id="IPR029058">
    <property type="entry name" value="AB_hydrolase_fold"/>
</dbReference>
<protein>
    <submittedName>
        <fullName evidence="3">Alpha/beta hydrolase</fullName>
    </submittedName>
</protein>
<evidence type="ECO:0000259" key="2">
    <source>
        <dbReference type="Pfam" id="PF12146"/>
    </source>
</evidence>
<reference evidence="3 4" key="1">
    <citation type="submission" date="2020-06" db="EMBL/GenBank/DDBJ databases">
        <authorList>
            <person name="Isaeva M.P."/>
            <person name="Chernysheva N.Y."/>
        </authorList>
    </citation>
    <scope>NUCLEOTIDE SEQUENCE [LARGE SCALE GENOMIC DNA]</scope>
    <source>
        <strain evidence="3 4">KMM 6746</strain>
    </source>
</reference>
<dbReference type="Gene3D" id="3.40.50.1820">
    <property type="entry name" value="alpha/beta hydrolase"/>
    <property type="match status" value="1"/>
</dbReference>
<organism evidence="3 4">
    <name type="scientific">Zobellia barbeyronii</name>
    <dbReference type="NCBI Taxonomy" id="2748009"/>
    <lineage>
        <taxon>Bacteria</taxon>
        <taxon>Pseudomonadati</taxon>
        <taxon>Bacteroidota</taxon>
        <taxon>Flavobacteriia</taxon>
        <taxon>Flavobacteriales</taxon>
        <taxon>Flavobacteriaceae</taxon>
        <taxon>Zobellia</taxon>
    </lineage>
</organism>
<proteinExistence type="predicted"/>
<name>A0ABS5WBQ4_9FLAO</name>
<feature type="domain" description="Serine aminopeptidase S33" evidence="2">
    <location>
        <begin position="77"/>
        <end position="205"/>
    </location>
</feature>
<keyword evidence="3" id="KW-0378">Hydrolase</keyword>
<reference evidence="4" key="2">
    <citation type="submission" date="2023-07" db="EMBL/GenBank/DDBJ databases">
        <title>Zobellia barbeyronii sp. nov., a new marine flavobacterium, isolated from green and red algae.</title>
        <authorList>
            <person name="Nedashkovskaya O.I."/>
            <person name="Otstavnykh N."/>
            <person name="Zhukova N."/>
            <person name="Guzev K."/>
            <person name="Chausova V."/>
            <person name="Tekutyeva L."/>
            <person name="Mikhailov V."/>
            <person name="Isaeva M."/>
        </authorList>
    </citation>
    <scope>NUCLEOTIDE SEQUENCE [LARGE SCALE GENOMIC DNA]</scope>
    <source>
        <strain evidence="4">KMM 6746</strain>
    </source>
</reference>
<dbReference type="Proteomes" id="UP000740413">
    <property type="component" value="Unassembled WGS sequence"/>
</dbReference>
<dbReference type="InterPro" id="IPR051044">
    <property type="entry name" value="MAG_DAG_Lipase"/>
</dbReference>
<dbReference type="EMBL" id="JACATN010000002">
    <property type="protein sequence ID" value="MBT2160834.1"/>
    <property type="molecule type" value="Genomic_DNA"/>
</dbReference>
<dbReference type="GO" id="GO:0016787">
    <property type="term" value="F:hydrolase activity"/>
    <property type="evidence" value="ECO:0007669"/>
    <property type="project" value="UniProtKB-KW"/>
</dbReference>
<keyword evidence="1" id="KW-0472">Membrane</keyword>
<keyword evidence="4" id="KW-1185">Reference proteome</keyword>
<feature type="transmembrane region" description="Helical" evidence="1">
    <location>
        <begin position="12"/>
        <end position="31"/>
    </location>
</feature>
<dbReference type="Pfam" id="PF12146">
    <property type="entry name" value="Hydrolase_4"/>
    <property type="match status" value="1"/>
</dbReference>
<gene>
    <name evidence="3" type="ORF">HW347_06130</name>
</gene>
<comment type="caution">
    <text evidence="3">The sequence shown here is derived from an EMBL/GenBank/DDBJ whole genome shotgun (WGS) entry which is preliminary data.</text>
</comment>
<keyword evidence="1" id="KW-1133">Transmembrane helix</keyword>
<sequence length="331" mass="37458">MNKIAKRIFKFVLVNCILFITVSLVLIYWPIPKKENLENYDYSSIDKTSHGIDTTTTEKWIEARDGQKLFNRVYPSHTKTICILIHGSGSDSRYLSDLSKDLSTKNIATVITPDLRGHGRNIQNETDIEYIGHLEDDIEDIIAYAKDSLEAKRIILAGHSSGGGLVLRYLANSELTPVDKAIMISPYLGHDAPTVKSNSGGWVTVGVKRWVGITMWNTLGITFFNKMPVLFFNRPKAYEDDLQVSFYSYQMAVNFAPKSYKNDIELLSTKSLVIVGNNDESFYPNKFKEVFKLKEDITKTYVIPNSNHLDIVKNSEATDKIINWISPGTDL</sequence>